<dbReference type="AlphaFoldDB" id="A0A7Z6USI9"/>
<proteinExistence type="predicted"/>
<gene>
    <name evidence="1" type="ORF">ALP21_200322</name>
</gene>
<name>A0A7Z6USI9_PSESH</name>
<evidence type="ECO:0000313" key="2">
    <source>
        <dbReference type="Proteomes" id="UP000267078"/>
    </source>
</evidence>
<sequence>MLEAIEPIRRRGVAVFDPRQEVGVGDAAGELRQFVLEFELAMFGSGVRFKQMFQRDPRGLPRRASGAFGKHEFGKDPGRGEVFVVLHEILDLHGVIRIQKNQQL</sequence>
<organism evidence="1 2">
    <name type="scientific">Pseudomonas savastanoi pv. phaseolicola</name>
    <name type="common">Pseudomonas syringae pv. phaseolicola</name>
    <dbReference type="NCBI Taxonomy" id="319"/>
    <lineage>
        <taxon>Bacteria</taxon>
        <taxon>Pseudomonadati</taxon>
        <taxon>Pseudomonadota</taxon>
        <taxon>Gammaproteobacteria</taxon>
        <taxon>Pseudomonadales</taxon>
        <taxon>Pseudomonadaceae</taxon>
        <taxon>Pseudomonas</taxon>
    </lineage>
</organism>
<accession>A0A7Z6USI9</accession>
<protein>
    <submittedName>
        <fullName evidence="1">Uncharacterized protein</fullName>
    </submittedName>
</protein>
<reference evidence="1 2" key="1">
    <citation type="submission" date="2018-08" db="EMBL/GenBank/DDBJ databases">
        <title>Recombination of ecologically and evolutionarily significant loci maintains genetic cohesion in the Pseudomonas syringae species complex.</title>
        <authorList>
            <person name="Dillon M."/>
            <person name="Thakur S."/>
            <person name="Almeida R.N.D."/>
            <person name="Weir B.S."/>
            <person name="Guttman D.S."/>
        </authorList>
    </citation>
    <scope>NUCLEOTIDE SEQUENCE [LARGE SCALE GENOMIC DNA]</scope>
    <source>
        <strain evidence="1 2">1449B</strain>
    </source>
</reference>
<comment type="caution">
    <text evidence="1">The sequence shown here is derived from an EMBL/GenBank/DDBJ whole genome shotgun (WGS) entry which is preliminary data.</text>
</comment>
<evidence type="ECO:0000313" key="1">
    <source>
        <dbReference type="EMBL" id="RMU87273.1"/>
    </source>
</evidence>
<dbReference type="Proteomes" id="UP000267078">
    <property type="component" value="Unassembled WGS sequence"/>
</dbReference>
<dbReference type="EMBL" id="RBUI01000095">
    <property type="protein sequence ID" value="RMU87273.1"/>
    <property type="molecule type" value="Genomic_DNA"/>
</dbReference>